<gene>
    <name evidence="2" type="ORF">DRJ04_08090</name>
</gene>
<dbReference type="Pfam" id="PF19864">
    <property type="entry name" value="Radical_SAM_N2"/>
    <property type="match status" value="1"/>
</dbReference>
<name>A0A662DBN9_UNCAE</name>
<dbReference type="GO" id="GO:0051536">
    <property type="term" value="F:iron-sulfur cluster binding"/>
    <property type="evidence" value="ECO:0007669"/>
    <property type="project" value="InterPro"/>
</dbReference>
<feature type="non-terminal residue" evidence="2">
    <location>
        <position position="762"/>
    </location>
</feature>
<dbReference type="InterPro" id="IPR058240">
    <property type="entry name" value="rSAM_sf"/>
</dbReference>
<dbReference type="SUPFAM" id="SSF102114">
    <property type="entry name" value="Radical SAM enzymes"/>
    <property type="match status" value="1"/>
</dbReference>
<protein>
    <submittedName>
        <fullName evidence="2">TIGR03960 family B12-binding radical SAM protein</fullName>
    </submittedName>
</protein>
<accession>A0A662DBN9</accession>
<evidence type="ECO:0000259" key="1">
    <source>
        <dbReference type="PROSITE" id="PS51918"/>
    </source>
</evidence>
<feature type="domain" description="Radical SAM core" evidence="1">
    <location>
        <begin position="247"/>
        <end position="471"/>
    </location>
</feature>
<dbReference type="SFLD" id="SFLDS00029">
    <property type="entry name" value="Radical_SAM"/>
    <property type="match status" value="1"/>
</dbReference>
<dbReference type="GO" id="GO:0003824">
    <property type="term" value="F:catalytic activity"/>
    <property type="evidence" value="ECO:0007669"/>
    <property type="project" value="InterPro"/>
</dbReference>
<proteinExistence type="predicted"/>
<dbReference type="PANTHER" id="PTHR42731:SF1">
    <property type="entry name" value="RADICAL SAM DOMAIN PROTEIN"/>
    <property type="match status" value="1"/>
</dbReference>
<dbReference type="AlphaFoldDB" id="A0A662DBN9"/>
<dbReference type="SFLD" id="SFLDG01082">
    <property type="entry name" value="B12-binding_domain_containing"/>
    <property type="match status" value="1"/>
</dbReference>
<dbReference type="InterPro" id="IPR006638">
    <property type="entry name" value="Elp3/MiaA/NifB-like_rSAM"/>
</dbReference>
<reference evidence="2 3" key="1">
    <citation type="submission" date="2018-06" db="EMBL/GenBank/DDBJ databases">
        <title>Extensive metabolic versatility and redundancy in microbially diverse, dynamic hydrothermal sediments.</title>
        <authorList>
            <person name="Dombrowski N."/>
            <person name="Teske A."/>
            <person name="Baker B.J."/>
        </authorList>
    </citation>
    <scope>NUCLEOTIDE SEQUENCE [LARGE SCALE GENOMIC DNA]</scope>
    <source>
        <strain evidence="2">B3_G15</strain>
    </source>
</reference>
<dbReference type="InterPro" id="IPR007197">
    <property type="entry name" value="rSAM"/>
</dbReference>
<comment type="caution">
    <text evidence="2">The sequence shown here is derived from an EMBL/GenBank/DDBJ whole genome shotgun (WGS) entry which is preliminary data.</text>
</comment>
<dbReference type="InterPro" id="IPR023404">
    <property type="entry name" value="rSAM_horseshoe"/>
</dbReference>
<dbReference type="Pfam" id="PF04055">
    <property type="entry name" value="Radical_SAM"/>
    <property type="match status" value="1"/>
</dbReference>
<dbReference type="InterPro" id="IPR023862">
    <property type="entry name" value="CHP03960_rSAM"/>
</dbReference>
<evidence type="ECO:0000313" key="3">
    <source>
        <dbReference type="Proteomes" id="UP000280417"/>
    </source>
</evidence>
<dbReference type="PANTHER" id="PTHR42731">
    <property type="entry name" value="SLL1084 PROTEIN"/>
    <property type="match status" value="1"/>
</dbReference>
<dbReference type="PROSITE" id="PS51918">
    <property type="entry name" value="RADICAL_SAM"/>
    <property type="match status" value="1"/>
</dbReference>
<dbReference type="NCBIfam" id="TIGR03936">
    <property type="entry name" value="sam_1_link_chp"/>
    <property type="match status" value="1"/>
</dbReference>
<dbReference type="Proteomes" id="UP000280417">
    <property type="component" value="Unassembled WGS sequence"/>
</dbReference>
<organism evidence="2 3">
    <name type="scientific">Aerophobetes bacterium</name>
    <dbReference type="NCBI Taxonomy" id="2030807"/>
    <lineage>
        <taxon>Bacteria</taxon>
        <taxon>Candidatus Aerophobota</taxon>
    </lineage>
</organism>
<dbReference type="SMART" id="SM00729">
    <property type="entry name" value="Elp3"/>
    <property type="match status" value="1"/>
</dbReference>
<dbReference type="EMBL" id="QMQA01000253">
    <property type="protein sequence ID" value="RLE11426.1"/>
    <property type="molecule type" value="Genomic_DNA"/>
</dbReference>
<dbReference type="Gene3D" id="3.80.30.20">
    <property type="entry name" value="tm_1862 like domain"/>
    <property type="match status" value="1"/>
</dbReference>
<dbReference type="InterPro" id="IPR045784">
    <property type="entry name" value="Radical_SAM_N2"/>
</dbReference>
<sequence>MKDIRDRVLRILQRVNKPGRYIGGEINSIYKEPENITISMAICYPDIYEIGMSNLGIRIIYEAVNRVDRYSCERVFAPWPDFEKLLKEYQIPLYTLESFKPLYEFDIVGFSIGYELLYPGVLNVLELGKIPMLSRERRDSDPIIIAGGPGIYNPEPGADFIDVFVFGDGESSILEILRILEERKDAPRKEKLKALDKLSYTYVPILYPVTHERGYLYTTVEKDVKRKIEPELDALPFPKKPIVPLIRIVQDRITLEVDRGCVNGCRFCQAGYIYRPARERDVESLLEVAKKSIKNSGYDEVALSSLSIADYSELERLSTILEREFTPRYVSLSLPSLRVNSVNLSLLQRVQRVRKSGLTFAVETPDEKARAGLNKIVSEDHIEFLVKEARKLGWRLIKLYFMIGIPGVENEDEKIAAFIRDLQKAEPGLSINVNISMFIPKPHTPLEREEQISPERAQELISRIKKLVSTRRVRIKYTSPKMSCIEGVLSRGDRALCGVIYDVYKMGERLTTWEEYFDYDRWMESFSKNQVDPFKYLNYRDESIRLPWYFIDTGLNKDFKKEEVRRFYDREYLESCRHGKCSYCGVCGGVIRNILSSEKKTLIKGLDASVLSKKGKSSDFSYGVTGKSEENRVIKIVFVYTKLGPYKFLSQLDMQNLFIRIGRIAGFPFRYTEGFNPRPRINLPYAIPVGVESEYELGEIVLTRKIDPDVFVRKYNGEFERLLQYSGIRIVKAGASDVKKTVFSKIFFHDYLIEGDIGDFVK</sequence>
<evidence type="ECO:0000313" key="2">
    <source>
        <dbReference type="EMBL" id="RLE11426.1"/>
    </source>
</evidence>
<dbReference type="InterPro" id="IPR018768">
    <property type="entry name" value="DUF2344"/>
</dbReference>
<dbReference type="CDD" id="cd01335">
    <property type="entry name" value="Radical_SAM"/>
    <property type="match status" value="1"/>
</dbReference>
<dbReference type="Pfam" id="PF10105">
    <property type="entry name" value="DUF2344"/>
    <property type="match status" value="1"/>
</dbReference>
<dbReference type="NCBIfam" id="TIGR03960">
    <property type="entry name" value="rSAM_fuse_unch"/>
    <property type="match status" value="1"/>
</dbReference>